<accession>A0A2I0J549</accession>
<name>A0A2I0J549_PUNGR</name>
<keyword evidence="3" id="KW-1185">Reference proteome</keyword>
<evidence type="ECO:0000256" key="1">
    <source>
        <dbReference type="SAM" id="MobiDB-lite"/>
    </source>
</evidence>
<proteinExistence type="predicted"/>
<protein>
    <submittedName>
        <fullName evidence="2">Uncharacterized protein</fullName>
    </submittedName>
</protein>
<reference evidence="2 3" key="1">
    <citation type="submission" date="2017-11" db="EMBL/GenBank/DDBJ databases">
        <title>De-novo sequencing of pomegranate (Punica granatum L.) genome.</title>
        <authorList>
            <person name="Akparov Z."/>
            <person name="Amiraslanov A."/>
            <person name="Hajiyeva S."/>
            <person name="Abbasov M."/>
            <person name="Kaur K."/>
            <person name="Hamwieh A."/>
            <person name="Solovyev V."/>
            <person name="Salamov A."/>
            <person name="Braich B."/>
            <person name="Kosarev P."/>
            <person name="Mahmoud A."/>
            <person name="Hajiyev E."/>
            <person name="Babayeva S."/>
            <person name="Izzatullayeva V."/>
            <person name="Mammadov A."/>
            <person name="Mammadov A."/>
            <person name="Sharifova S."/>
            <person name="Ojaghi J."/>
            <person name="Eynullazada K."/>
            <person name="Bayramov B."/>
            <person name="Abdulazimova A."/>
            <person name="Shahmuradov I."/>
        </authorList>
    </citation>
    <scope>NUCLEOTIDE SEQUENCE [LARGE SCALE GENOMIC DNA]</scope>
    <source>
        <strain evidence="3">cv. AG2017</strain>
        <tissue evidence="2">Leaf</tissue>
    </source>
</reference>
<gene>
    <name evidence="2" type="ORF">CRG98_028219</name>
</gene>
<evidence type="ECO:0000313" key="3">
    <source>
        <dbReference type="Proteomes" id="UP000233551"/>
    </source>
</evidence>
<dbReference type="Proteomes" id="UP000233551">
    <property type="component" value="Unassembled WGS sequence"/>
</dbReference>
<feature type="region of interest" description="Disordered" evidence="1">
    <location>
        <begin position="78"/>
        <end position="119"/>
    </location>
</feature>
<evidence type="ECO:0000313" key="2">
    <source>
        <dbReference type="EMBL" id="PKI51358.1"/>
    </source>
</evidence>
<feature type="region of interest" description="Disordered" evidence="1">
    <location>
        <begin position="1"/>
        <end position="29"/>
    </location>
</feature>
<feature type="compositionally biased region" description="Polar residues" evidence="1">
    <location>
        <begin position="88"/>
        <end position="106"/>
    </location>
</feature>
<sequence length="119" mass="13283">MGQKLPENPFKEGAFGLRNEGSGKGREKWGFSRVQMEGCEGGRVAMGAQPARVSRHLKQIEIVSHFLPMTWWLQGRDEFRRPPRGSAAPTNDGNGKQQPPSGSSANRRVETRRRIWAGP</sequence>
<comment type="caution">
    <text evidence="2">The sequence shown here is derived from an EMBL/GenBank/DDBJ whole genome shotgun (WGS) entry which is preliminary data.</text>
</comment>
<dbReference type="AlphaFoldDB" id="A0A2I0J549"/>
<dbReference type="EMBL" id="PGOL01002010">
    <property type="protein sequence ID" value="PKI51358.1"/>
    <property type="molecule type" value="Genomic_DNA"/>
</dbReference>
<organism evidence="2 3">
    <name type="scientific">Punica granatum</name>
    <name type="common">Pomegranate</name>
    <dbReference type="NCBI Taxonomy" id="22663"/>
    <lineage>
        <taxon>Eukaryota</taxon>
        <taxon>Viridiplantae</taxon>
        <taxon>Streptophyta</taxon>
        <taxon>Embryophyta</taxon>
        <taxon>Tracheophyta</taxon>
        <taxon>Spermatophyta</taxon>
        <taxon>Magnoliopsida</taxon>
        <taxon>eudicotyledons</taxon>
        <taxon>Gunneridae</taxon>
        <taxon>Pentapetalae</taxon>
        <taxon>rosids</taxon>
        <taxon>malvids</taxon>
        <taxon>Myrtales</taxon>
        <taxon>Lythraceae</taxon>
        <taxon>Punica</taxon>
    </lineage>
</organism>